<accession>D8LRU7</accession>
<sequence length="331" mass="36935">MMTRDRPLNLLLLLLAPFLPAGAWTRVPDMQLAPSDAHPDAEQHWEGAMFWLDKQAAQGVKHVRSLSAQQRSLAAEGDEATETTQGLGGVAQDHPSLEGRMKPRRSYLNELVEATMLDTDSQVANVAFVKTHKTASTTLAAIMYRYAARHELKLSHFGGGSAVSLKSAAAKISIEEFLMHTAGSSKDHKLLYNPLSAEFGVRTAEQLDSLISDTLPDFKLILLTERLEEGLLVLARMLHWHMIDLTYCDLNETKAGSRRWDGKPFVSRPHFDSLPSKRLAPYASSVEEDIPRFQELQSAISEYLKGNSSSKANTMYRSMNVYKEPPDNHLF</sequence>
<dbReference type="GO" id="GO:0009247">
    <property type="term" value="P:glycolipid biosynthetic process"/>
    <property type="evidence" value="ECO:0007669"/>
    <property type="project" value="InterPro"/>
</dbReference>
<evidence type="ECO:0000313" key="12">
    <source>
        <dbReference type="EMBL" id="CBN73864.1"/>
    </source>
</evidence>
<keyword evidence="13" id="KW-1185">Reference proteome</keyword>
<feature type="signal peptide" evidence="11">
    <location>
        <begin position="1"/>
        <end position="25"/>
    </location>
</feature>
<keyword evidence="9" id="KW-0325">Glycoprotein</keyword>
<evidence type="ECO:0000256" key="1">
    <source>
        <dbReference type="ARBA" id="ARBA00004323"/>
    </source>
</evidence>
<evidence type="ECO:0000256" key="7">
    <source>
        <dbReference type="ARBA" id="ARBA00023034"/>
    </source>
</evidence>
<protein>
    <submittedName>
        <fullName evidence="12">Uncharacterized protein</fullName>
    </submittedName>
</protein>
<reference evidence="12 13" key="1">
    <citation type="journal article" date="2010" name="Nature">
        <title>The Ectocarpus genome and the independent evolution of multicellularity in brown algae.</title>
        <authorList>
            <person name="Cock J.M."/>
            <person name="Sterck L."/>
            <person name="Rouze P."/>
            <person name="Scornet D."/>
            <person name="Allen A.E."/>
            <person name="Amoutzias G."/>
            <person name="Anthouard V."/>
            <person name="Artiguenave F."/>
            <person name="Aury J.M."/>
            <person name="Badger J.H."/>
            <person name="Beszteri B."/>
            <person name="Billiau K."/>
            <person name="Bonnet E."/>
            <person name="Bothwell J.H."/>
            <person name="Bowler C."/>
            <person name="Boyen C."/>
            <person name="Brownlee C."/>
            <person name="Carrano C.J."/>
            <person name="Charrier B."/>
            <person name="Cho G.Y."/>
            <person name="Coelho S.M."/>
            <person name="Collen J."/>
            <person name="Corre E."/>
            <person name="Da Silva C."/>
            <person name="Delage L."/>
            <person name="Delaroque N."/>
            <person name="Dittami S.M."/>
            <person name="Doulbeau S."/>
            <person name="Elias M."/>
            <person name="Farnham G."/>
            <person name="Gachon C.M."/>
            <person name="Gschloessl B."/>
            <person name="Heesch S."/>
            <person name="Jabbari K."/>
            <person name="Jubin C."/>
            <person name="Kawai H."/>
            <person name="Kimura K."/>
            <person name="Kloareg B."/>
            <person name="Kupper F.C."/>
            <person name="Lang D."/>
            <person name="Le Bail A."/>
            <person name="Leblanc C."/>
            <person name="Lerouge P."/>
            <person name="Lohr M."/>
            <person name="Lopez P.J."/>
            <person name="Martens C."/>
            <person name="Maumus F."/>
            <person name="Michel G."/>
            <person name="Miranda-Saavedra D."/>
            <person name="Morales J."/>
            <person name="Moreau H."/>
            <person name="Motomura T."/>
            <person name="Nagasato C."/>
            <person name="Napoli C.A."/>
            <person name="Nelson D.R."/>
            <person name="Nyvall-Collen P."/>
            <person name="Peters A.F."/>
            <person name="Pommier C."/>
            <person name="Potin P."/>
            <person name="Poulain J."/>
            <person name="Quesneville H."/>
            <person name="Read B."/>
            <person name="Rensing S.A."/>
            <person name="Ritter A."/>
            <person name="Rousvoal S."/>
            <person name="Samanta M."/>
            <person name="Samson G."/>
            <person name="Schroeder D.C."/>
            <person name="Segurens B."/>
            <person name="Strittmatter M."/>
            <person name="Tonon T."/>
            <person name="Tregear J.W."/>
            <person name="Valentin K."/>
            <person name="von Dassow P."/>
            <person name="Yamagishi T."/>
            <person name="Van de Peer Y."/>
            <person name="Wincker P."/>
        </authorList>
    </citation>
    <scope>NUCLEOTIDE SEQUENCE [LARGE SCALE GENOMIC DNA]</scope>
    <source>
        <strain evidence="13">Ec32 / CCAP1310/4</strain>
    </source>
</reference>
<evidence type="ECO:0000256" key="2">
    <source>
        <dbReference type="ARBA" id="ARBA00008124"/>
    </source>
</evidence>
<evidence type="ECO:0000256" key="5">
    <source>
        <dbReference type="ARBA" id="ARBA00022968"/>
    </source>
</evidence>
<keyword evidence="11" id="KW-0732">Signal</keyword>
<comment type="similarity">
    <text evidence="2">Belongs to the galactose-3-O-sulfotransferase family.</text>
</comment>
<dbReference type="Proteomes" id="UP000002630">
    <property type="component" value="Linkage Group LG06"/>
</dbReference>
<evidence type="ECO:0000256" key="10">
    <source>
        <dbReference type="SAM" id="MobiDB-lite"/>
    </source>
</evidence>
<evidence type="ECO:0000256" key="11">
    <source>
        <dbReference type="SAM" id="SignalP"/>
    </source>
</evidence>
<evidence type="ECO:0000256" key="6">
    <source>
        <dbReference type="ARBA" id="ARBA00022989"/>
    </source>
</evidence>
<dbReference type="GO" id="GO:0001733">
    <property type="term" value="F:galactosylceramide sulfotransferase activity"/>
    <property type="evidence" value="ECO:0007669"/>
    <property type="project" value="InterPro"/>
</dbReference>
<evidence type="ECO:0000256" key="9">
    <source>
        <dbReference type="ARBA" id="ARBA00023180"/>
    </source>
</evidence>
<keyword evidence="6" id="KW-1133">Transmembrane helix</keyword>
<dbReference type="Gene3D" id="3.40.50.300">
    <property type="entry name" value="P-loop containing nucleotide triphosphate hydrolases"/>
    <property type="match status" value="1"/>
</dbReference>
<evidence type="ECO:0000256" key="8">
    <source>
        <dbReference type="ARBA" id="ARBA00023136"/>
    </source>
</evidence>
<keyword evidence="8" id="KW-0472">Membrane</keyword>
<evidence type="ECO:0000256" key="4">
    <source>
        <dbReference type="ARBA" id="ARBA00022692"/>
    </source>
</evidence>
<feature type="region of interest" description="Disordered" evidence="10">
    <location>
        <begin position="72"/>
        <end position="100"/>
    </location>
</feature>
<dbReference type="Pfam" id="PF06990">
    <property type="entry name" value="Gal-3-0_sulfotr"/>
    <property type="match status" value="1"/>
</dbReference>
<dbReference type="EMBL" id="FN649731">
    <property type="protein sequence ID" value="CBN73864.1"/>
    <property type="molecule type" value="Genomic_DNA"/>
</dbReference>
<comment type="subcellular location">
    <subcellularLocation>
        <location evidence="1">Golgi apparatus membrane</location>
        <topology evidence="1">Single-pass type II membrane protein</topology>
    </subcellularLocation>
</comment>
<gene>
    <name evidence="12" type="ORF">Esi_0007_0185</name>
</gene>
<dbReference type="PANTHER" id="PTHR14647:SF87">
    <property type="entry name" value="PUTATIVE-RELATED"/>
    <property type="match status" value="1"/>
</dbReference>
<dbReference type="OrthoDB" id="514299at2759"/>
<keyword evidence="4" id="KW-0812">Transmembrane</keyword>
<feature type="chain" id="PRO_5003117437" evidence="11">
    <location>
        <begin position="26"/>
        <end position="331"/>
    </location>
</feature>
<dbReference type="GO" id="GO:0000139">
    <property type="term" value="C:Golgi membrane"/>
    <property type="evidence" value="ECO:0007669"/>
    <property type="project" value="UniProtKB-SubCell"/>
</dbReference>
<proteinExistence type="inferred from homology"/>
<dbReference type="EMBL" id="FN648926">
    <property type="protein sequence ID" value="CBN73864.1"/>
    <property type="molecule type" value="Genomic_DNA"/>
</dbReference>
<evidence type="ECO:0000313" key="13">
    <source>
        <dbReference type="Proteomes" id="UP000002630"/>
    </source>
</evidence>
<dbReference type="AlphaFoldDB" id="D8LRU7"/>
<name>D8LRU7_ECTSI</name>
<organism evidence="12 13">
    <name type="scientific">Ectocarpus siliculosus</name>
    <name type="common">Brown alga</name>
    <name type="synonym">Conferva siliculosa</name>
    <dbReference type="NCBI Taxonomy" id="2880"/>
    <lineage>
        <taxon>Eukaryota</taxon>
        <taxon>Sar</taxon>
        <taxon>Stramenopiles</taxon>
        <taxon>Ochrophyta</taxon>
        <taxon>PX clade</taxon>
        <taxon>Phaeophyceae</taxon>
        <taxon>Ectocarpales</taxon>
        <taxon>Ectocarpaceae</taxon>
        <taxon>Ectocarpus</taxon>
    </lineage>
</organism>
<keyword evidence="7" id="KW-0333">Golgi apparatus</keyword>
<dbReference type="InParanoid" id="D8LRU7"/>
<dbReference type="InterPro" id="IPR009729">
    <property type="entry name" value="Gal-3-0_sulfotransfrase"/>
</dbReference>
<evidence type="ECO:0000256" key="3">
    <source>
        <dbReference type="ARBA" id="ARBA00022679"/>
    </source>
</evidence>
<dbReference type="InterPro" id="IPR027417">
    <property type="entry name" value="P-loop_NTPase"/>
</dbReference>
<dbReference type="PANTHER" id="PTHR14647">
    <property type="entry name" value="GALACTOSE-3-O-SULFOTRANSFERASE"/>
    <property type="match status" value="1"/>
</dbReference>
<keyword evidence="3" id="KW-0808">Transferase</keyword>
<keyword evidence="5" id="KW-0735">Signal-anchor</keyword>